<dbReference type="InterPro" id="IPR017871">
    <property type="entry name" value="ABC_transporter-like_CS"/>
</dbReference>
<feature type="transmembrane region" description="Helical" evidence="8">
    <location>
        <begin position="266"/>
        <end position="293"/>
    </location>
</feature>
<dbReference type="PANTHER" id="PTHR43394">
    <property type="entry name" value="ATP-DEPENDENT PERMEASE MDL1, MITOCHONDRIAL"/>
    <property type="match status" value="1"/>
</dbReference>
<dbReference type="GO" id="GO:0016887">
    <property type="term" value="F:ATP hydrolysis activity"/>
    <property type="evidence" value="ECO:0007669"/>
    <property type="project" value="InterPro"/>
</dbReference>
<evidence type="ECO:0000256" key="1">
    <source>
        <dbReference type="ARBA" id="ARBA00004651"/>
    </source>
</evidence>
<proteinExistence type="predicted"/>
<dbReference type="PANTHER" id="PTHR43394:SF1">
    <property type="entry name" value="ATP-BINDING CASSETTE SUB-FAMILY B MEMBER 10, MITOCHONDRIAL"/>
    <property type="match status" value="1"/>
</dbReference>
<keyword evidence="2" id="KW-1003">Cell membrane</keyword>
<keyword evidence="6 8" id="KW-1133">Transmembrane helix</keyword>
<dbReference type="SUPFAM" id="SSF52540">
    <property type="entry name" value="P-loop containing nucleoside triphosphate hydrolases"/>
    <property type="match status" value="1"/>
</dbReference>
<gene>
    <name evidence="11" type="ORF">RF819_01245</name>
</gene>
<feature type="transmembrane region" description="Helical" evidence="8">
    <location>
        <begin position="143"/>
        <end position="166"/>
    </location>
</feature>
<feature type="domain" description="ABC transmembrane type-1" evidence="10">
    <location>
        <begin position="33"/>
        <end position="315"/>
    </location>
</feature>
<comment type="subcellular location">
    <subcellularLocation>
        <location evidence="1">Cell membrane</location>
        <topology evidence="1">Multi-pass membrane protein</topology>
    </subcellularLocation>
</comment>
<evidence type="ECO:0000256" key="4">
    <source>
        <dbReference type="ARBA" id="ARBA00022741"/>
    </source>
</evidence>
<evidence type="ECO:0000256" key="7">
    <source>
        <dbReference type="ARBA" id="ARBA00023136"/>
    </source>
</evidence>
<dbReference type="InterPro" id="IPR027417">
    <property type="entry name" value="P-loop_NTPase"/>
</dbReference>
<dbReference type="Gene3D" id="3.40.50.300">
    <property type="entry name" value="P-loop containing nucleotide triphosphate hydrolases"/>
    <property type="match status" value="1"/>
</dbReference>
<keyword evidence="7 8" id="KW-0472">Membrane</keyword>
<evidence type="ECO:0000313" key="11">
    <source>
        <dbReference type="EMBL" id="OOV05510.1"/>
    </source>
</evidence>
<dbReference type="OrthoDB" id="8554730at2"/>
<dbReference type="InterPro" id="IPR011527">
    <property type="entry name" value="ABC1_TM_dom"/>
</dbReference>
<protein>
    <submittedName>
        <fullName evidence="11">ABC transporter ATP-binding protein</fullName>
    </submittedName>
</protein>
<dbReference type="CDD" id="cd18544">
    <property type="entry name" value="ABC_6TM_TmrA_like"/>
    <property type="match status" value="1"/>
</dbReference>
<dbReference type="InterPro" id="IPR003593">
    <property type="entry name" value="AAA+_ATPase"/>
</dbReference>
<organism evidence="11 12">
    <name type="scientific">Rhodoferax fermentans</name>
    <dbReference type="NCBI Taxonomy" id="28066"/>
    <lineage>
        <taxon>Bacteria</taxon>
        <taxon>Pseudomonadati</taxon>
        <taxon>Pseudomonadota</taxon>
        <taxon>Betaproteobacteria</taxon>
        <taxon>Burkholderiales</taxon>
        <taxon>Comamonadaceae</taxon>
        <taxon>Rhodoferax</taxon>
    </lineage>
</organism>
<feature type="transmembrane region" description="Helical" evidence="8">
    <location>
        <begin position="34"/>
        <end position="55"/>
    </location>
</feature>
<dbReference type="PROSITE" id="PS50893">
    <property type="entry name" value="ABC_TRANSPORTER_2"/>
    <property type="match status" value="1"/>
</dbReference>
<dbReference type="PROSITE" id="PS50929">
    <property type="entry name" value="ABC_TM1F"/>
    <property type="match status" value="1"/>
</dbReference>
<evidence type="ECO:0000313" key="12">
    <source>
        <dbReference type="Proteomes" id="UP000190750"/>
    </source>
</evidence>
<dbReference type="InterPro" id="IPR003439">
    <property type="entry name" value="ABC_transporter-like_ATP-bd"/>
</dbReference>
<keyword evidence="5 11" id="KW-0067">ATP-binding</keyword>
<evidence type="ECO:0000256" key="8">
    <source>
        <dbReference type="SAM" id="Phobius"/>
    </source>
</evidence>
<dbReference type="InterPro" id="IPR039421">
    <property type="entry name" value="Type_1_exporter"/>
</dbReference>
<keyword evidence="4" id="KW-0547">Nucleotide-binding</keyword>
<evidence type="ECO:0000259" key="10">
    <source>
        <dbReference type="PROSITE" id="PS50929"/>
    </source>
</evidence>
<evidence type="ECO:0000256" key="2">
    <source>
        <dbReference type="ARBA" id="ARBA00022475"/>
    </source>
</evidence>
<dbReference type="GO" id="GO:0005524">
    <property type="term" value="F:ATP binding"/>
    <property type="evidence" value="ECO:0007669"/>
    <property type="project" value="UniProtKB-KW"/>
</dbReference>
<dbReference type="Pfam" id="PF00664">
    <property type="entry name" value="ABC_membrane"/>
    <property type="match status" value="1"/>
</dbReference>
<dbReference type="PROSITE" id="PS00211">
    <property type="entry name" value="ABC_TRANSPORTER_1"/>
    <property type="match status" value="1"/>
</dbReference>
<dbReference type="GO" id="GO:0005886">
    <property type="term" value="C:plasma membrane"/>
    <property type="evidence" value="ECO:0007669"/>
    <property type="project" value="UniProtKB-SubCell"/>
</dbReference>
<keyword evidence="12" id="KW-1185">Reference proteome</keyword>
<dbReference type="RefSeq" id="WP_078363289.1">
    <property type="nucleotide sequence ID" value="NZ_MTJN01000002.1"/>
</dbReference>
<reference evidence="11 12" key="1">
    <citation type="submission" date="2017-01" db="EMBL/GenBank/DDBJ databases">
        <title>Genome sequencing of Rhodoferax fermentans JCM 7819.</title>
        <authorList>
            <person name="Kim Y.J."/>
            <person name="Farh M.E.-A."/>
            <person name="Yang D.-C."/>
        </authorList>
    </citation>
    <scope>NUCLEOTIDE SEQUENCE [LARGE SCALE GENOMIC DNA]</scope>
    <source>
        <strain evidence="11 12">JCM 7819</strain>
    </source>
</reference>
<feature type="domain" description="ABC transporter" evidence="9">
    <location>
        <begin position="346"/>
        <end position="579"/>
    </location>
</feature>
<evidence type="ECO:0000259" key="9">
    <source>
        <dbReference type="PROSITE" id="PS50893"/>
    </source>
</evidence>
<evidence type="ECO:0000256" key="5">
    <source>
        <dbReference type="ARBA" id="ARBA00022840"/>
    </source>
</evidence>
<dbReference type="GO" id="GO:0015421">
    <property type="term" value="F:ABC-type oligopeptide transporter activity"/>
    <property type="evidence" value="ECO:0007669"/>
    <property type="project" value="TreeGrafter"/>
</dbReference>
<feature type="transmembrane region" description="Helical" evidence="8">
    <location>
        <begin position="67"/>
        <end position="89"/>
    </location>
</feature>
<dbReference type="EMBL" id="MTJN01000002">
    <property type="protein sequence ID" value="OOV05510.1"/>
    <property type="molecule type" value="Genomic_DNA"/>
</dbReference>
<dbReference type="SMART" id="SM00382">
    <property type="entry name" value="AAA"/>
    <property type="match status" value="1"/>
</dbReference>
<feature type="transmembrane region" description="Helical" evidence="8">
    <location>
        <begin position="172"/>
        <end position="190"/>
    </location>
</feature>
<comment type="caution">
    <text evidence="11">The sequence shown here is derived from an EMBL/GenBank/DDBJ whole genome shotgun (WGS) entry which is preliminary data.</text>
</comment>
<keyword evidence="3 8" id="KW-0812">Transmembrane</keyword>
<evidence type="ECO:0000256" key="6">
    <source>
        <dbReference type="ARBA" id="ARBA00022989"/>
    </source>
</evidence>
<dbReference type="FunFam" id="3.40.50.300:FF:000218">
    <property type="entry name" value="Multidrug ABC transporter ATP-binding protein"/>
    <property type="match status" value="1"/>
</dbReference>
<dbReference type="InterPro" id="IPR036640">
    <property type="entry name" value="ABC1_TM_sf"/>
</dbReference>
<accession>A0A1T1AN13</accession>
<name>A0A1T1AN13_RHOFE</name>
<dbReference type="Proteomes" id="UP000190750">
    <property type="component" value="Unassembled WGS sequence"/>
</dbReference>
<sequence>MQTEATPQPRNTRQAIALLLHAARSEKHHVWKGGFWLIVAALLEAAGPLLGKYFIDHTLIPRRFDPMEVGLLLGGILLAGAIACAIRYTQLARLAGVAMRSVRRLREEVYGHVLRLPMAFFDKAITGQLVSRVTNDTEQVKNLYVQVLFVILDNSIVVLGAFAAMAWLDWRLMLIVLTLVPTVVVIVWFYQRWSAPAVSRARQKRSDINALMSESIAGMPVLQASNAQVRFRQRFDRINQQHLGARIAEMRVNAWLLRPMLDLINVLLLVAVIYSFGLSAFSGLQIGVLYAFVSYLGRVVDPLIQITLQFGQLQQAIVAAARVDTLLQEHRPMAVTGPERISQGAVSIQRLRFGYNPDTVILHDLSLQIPAGAFYGLVGHTGSGKSTLLSLLLRFYQAQSGDISIDGIPLAQFSDAHFRADVGLVPQDPFLLAASVRENIAMGRDIAEHDLQSAARAAHCHDFIMQLEQGYDTLLGEGGARLSVGQKQLIAIARALAGQPRILFLDEATAHIDSETEQIVQLALTELRGRVTVIAIAHRLSTIRAADCIVVLNHGHIQEQGNHEALMAIPQGVYQRLYLLQQLES</sequence>
<dbReference type="STRING" id="28066.RF819_01245"/>
<dbReference type="Gene3D" id="1.20.1560.10">
    <property type="entry name" value="ABC transporter type 1, transmembrane domain"/>
    <property type="match status" value="1"/>
</dbReference>
<dbReference type="Pfam" id="PF00005">
    <property type="entry name" value="ABC_tran"/>
    <property type="match status" value="1"/>
</dbReference>
<dbReference type="SUPFAM" id="SSF90123">
    <property type="entry name" value="ABC transporter transmembrane region"/>
    <property type="match status" value="1"/>
</dbReference>
<evidence type="ECO:0000256" key="3">
    <source>
        <dbReference type="ARBA" id="ARBA00022692"/>
    </source>
</evidence>
<dbReference type="AlphaFoldDB" id="A0A1T1AN13"/>